<dbReference type="KEGG" id="fbm:MQE35_17775"/>
<dbReference type="GO" id="GO:0004181">
    <property type="term" value="F:metallocarboxypeptidase activity"/>
    <property type="evidence" value="ECO:0007669"/>
    <property type="project" value="InterPro"/>
</dbReference>
<dbReference type="EMBL" id="CP094358">
    <property type="protein sequence ID" value="UOB17574.1"/>
    <property type="molecule type" value="Genomic_DNA"/>
</dbReference>
<dbReference type="CDD" id="cd06239">
    <property type="entry name" value="M14-like"/>
    <property type="match status" value="1"/>
</dbReference>
<feature type="domain" description="Peptidase M14" evidence="1">
    <location>
        <begin position="22"/>
        <end position="258"/>
    </location>
</feature>
<reference evidence="2" key="1">
    <citation type="submission" date="2022-03" db="EMBL/GenBank/DDBJ databases">
        <title>Description of Abyssus ytuae gen. nov., sp. nov., a novel member of the family Flavobacteriaceae isolated from the sediment of Mariana Trench.</title>
        <authorList>
            <person name="Zhang J."/>
            <person name="Xu X."/>
        </authorList>
    </citation>
    <scope>NUCLEOTIDE SEQUENCE</scope>
    <source>
        <strain evidence="2">MT3330</strain>
    </source>
</reference>
<dbReference type="Proteomes" id="UP000831290">
    <property type="component" value="Chromosome"/>
</dbReference>
<gene>
    <name evidence="2" type="ORF">MQE35_17775</name>
</gene>
<protein>
    <submittedName>
        <fullName evidence="2">M14 family metallopeptidase</fullName>
    </submittedName>
</protein>
<dbReference type="SMART" id="SM00631">
    <property type="entry name" value="Zn_pept"/>
    <property type="match status" value="1"/>
</dbReference>
<name>A0A9E7D387_9FLAO</name>
<dbReference type="GO" id="GO:0008270">
    <property type="term" value="F:zinc ion binding"/>
    <property type="evidence" value="ECO:0007669"/>
    <property type="project" value="InterPro"/>
</dbReference>
<dbReference type="SUPFAM" id="SSF53187">
    <property type="entry name" value="Zn-dependent exopeptidases"/>
    <property type="match status" value="1"/>
</dbReference>
<dbReference type="RefSeq" id="WP_255843123.1">
    <property type="nucleotide sequence ID" value="NZ_CP094358.1"/>
</dbReference>
<dbReference type="AlphaFoldDB" id="A0A9E7D387"/>
<dbReference type="GO" id="GO:0006508">
    <property type="term" value="P:proteolysis"/>
    <property type="evidence" value="ECO:0007669"/>
    <property type="project" value="InterPro"/>
</dbReference>
<dbReference type="Gene3D" id="3.40.630.10">
    <property type="entry name" value="Zn peptidases"/>
    <property type="match status" value="1"/>
</dbReference>
<dbReference type="Pfam" id="PF00246">
    <property type="entry name" value="Peptidase_M14"/>
    <property type="match status" value="1"/>
</dbReference>
<evidence type="ECO:0000313" key="3">
    <source>
        <dbReference type="Proteomes" id="UP000831290"/>
    </source>
</evidence>
<sequence>MEIHTLINWYKTNVEKKVSGRYLNFSSIVDLINLYSGEYNVQIIGHSVNNQPIHKIVLGNGPKKILMWSQMHGNESTTTKAVFDLLKFLSIKSDFSKNILSDSTICIVPMLNPDGATAYTRVNANNIDLNRDAQNLSQPESKILRKLFNEFGPDFCFNLHDQRTIFSAGKNKKPATVSFLSPAQDKDRSVTLNRKKSMEIISVMNDMLQLLIPGQVGRYDDGFNINCVGDTFQSLGVPTILFESGHYHNDYSREKTREYVFYSLVKSITYICKNEIRGENFENYFNIPENEKLFYDIIYRNFPLIINGEEKKSDIGILFKEILQNCKVNFIPFIENCGNLEDFFGHKEFSGNDIDYFPTDINTFKTHYLAKI</sequence>
<evidence type="ECO:0000259" key="1">
    <source>
        <dbReference type="SMART" id="SM00631"/>
    </source>
</evidence>
<proteinExistence type="predicted"/>
<accession>A0A9E7D387</accession>
<organism evidence="2 3">
    <name type="scientific">Abyssalbus ytuae</name>
    <dbReference type="NCBI Taxonomy" id="2926907"/>
    <lineage>
        <taxon>Bacteria</taxon>
        <taxon>Pseudomonadati</taxon>
        <taxon>Bacteroidota</taxon>
        <taxon>Flavobacteriia</taxon>
        <taxon>Flavobacteriales</taxon>
        <taxon>Flavobacteriaceae</taxon>
        <taxon>Abyssalbus</taxon>
    </lineage>
</organism>
<evidence type="ECO:0000313" key="2">
    <source>
        <dbReference type="EMBL" id="UOB17574.1"/>
    </source>
</evidence>
<dbReference type="InterPro" id="IPR000834">
    <property type="entry name" value="Peptidase_M14"/>
</dbReference>
<keyword evidence="3" id="KW-1185">Reference proteome</keyword>